<sequence>MLRRTSREHAPPTGTTGLIFDLLDDEMRVFDHQDHTPGGLAGL</sequence>
<proteinExistence type="predicted"/>
<gene>
    <name evidence="1" type="ORF">AVDCRST_MAG28-3523</name>
</gene>
<dbReference type="EMBL" id="CADCVE010000090">
    <property type="protein sequence ID" value="CAA9462384.1"/>
    <property type="molecule type" value="Genomic_DNA"/>
</dbReference>
<name>A0A6J4R2J9_9ACTN</name>
<protein>
    <submittedName>
        <fullName evidence="1">Uncharacterized protein</fullName>
    </submittedName>
</protein>
<organism evidence="1">
    <name type="scientific">uncultured Rubrobacteraceae bacterium</name>
    <dbReference type="NCBI Taxonomy" id="349277"/>
    <lineage>
        <taxon>Bacteria</taxon>
        <taxon>Bacillati</taxon>
        <taxon>Actinomycetota</taxon>
        <taxon>Rubrobacteria</taxon>
        <taxon>Rubrobacterales</taxon>
        <taxon>Rubrobacteraceae</taxon>
        <taxon>environmental samples</taxon>
    </lineage>
</organism>
<accession>A0A6J4R2J9</accession>
<reference evidence="1" key="1">
    <citation type="submission" date="2020-02" db="EMBL/GenBank/DDBJ databases">
        <authorList>
            <person name="Meier V. D."/>
        </authorList>
    </citation>
    <scope>NUCLEOTIDE SEQUENCE</scope>
    <source>
        <strain evidence="1">AVDCRST_MAG28</strain>
    </source>
</reference>
<dbReference type="AlphaFoldDB" id="A0A6J4R2J9"/>
<evidence type="ECO:0000313" key="1">
    <source>
        <dbReference type="EMBL" id="CAA9462384.1"/>
    </source>
</evidence>